<gene>
    <name evidence="1" type="ORF">JMUB3936_0849</name>
</gene>
<name>A0A510KXJ8_9FUSO</name>
<organism evidence="1 2">
    <name type="scientific">Leptotrichia wadei</name>
    <dbReference type="NCBI Taxonomy" id="157687"/>
    <lineage>
        <taxon>Bacteria</taxon>
        <taxon>Fusobacteriati</taxon>
        <taxon>Fusobacteriota</taxon>
        <taxon>Fusobacteriia</taxon>
        <taxon>Fusobacteriales</taxon>
        <taxon>Leptotrichiaceae</taxon>
        <taxon>Leptotrichia</taxon>
    </lineage>
</organism>
<protein>
    <submittedName>
        <fullName evidence="1">Uncharacterized protein</fullName>
    </submittedName>
</protein>
<dbReference type="AlphaFoldDB" id="A0A510KXJ8"/>
<dbReference type="RefSeq" id="WP_147003365.1">
    <property type="nucleotide sequence ID" value="NZ_AP019841.1"/>
</dbReference>
<dbReference type="EMBL" id="AP019841">
    <property type="protein sequence ID" value="BBM54565.1"/>
    <property type="molecule type" value="Genomic_DNA"/>
</dbReference>
<evidence type="ECO:0000313" key="1">
    <source>
        <dbReference type="EMBL" id="BBM54565.1"/>
    </source>
</evidence>
<sequence length="83" mass="9147">MKKLLLGTIVTICCLNAVAKNNEVIKLKSSSRQVVADKIDENLEKTLDFSQSNIIGSEALKELKKSSTNEDNETSKNILVPLK</sequence>
<accession>A0A510KXJ8</accession>
<proteinExistence type="predicted"/>
<evidence type="ECO:0000313" key="2">
    <source>
        <dbReference type="Proteomes" id="UP000321944"/>
    </source>
</evidence>
<dbReference type="Proteomes" id="UP000321944">
    <property type="component" value="Chromosome"/>
</dbReference>
<reference evidence="1 2" key="1">
    <citation type="submission" date="2019-07" db="EMBL/GenBank/DDBJ databases">
        <title>Complete Genome Sequence of Leptotrichia wadei Strain JMUB3936.</title>
        <authorList>
            <person name="Watanabe S."/>
            <person name="Cui L."/>
        </authorList>
    </citation>
    <scope>NUCLEOTIDE SEQUENCE [LARGE SCALE GENOMIC DNA]</scope>
    <source>
        <strain evidence="1 2">JMUB3936</strain>
    </source>
</reference>
<dbReference type="OrthoDB" id="9970339at2"/>